<comment type="caution">
    <text evidence="1">The sequence shown here is derived from an EMBL/GenBank/DDBJ whole genome shotgun (WGS) entry which is preliminary data.</text>
</comment>
<dbReference type="RefSeq" id="WP_394319444.1">
    <property type="nucleotide sequence ID" value="NZ_JBHMQV010000009.1"/>
</dbReference>
<accession>A0ABV6TK66</accession>
<dbReference type="EMBL" id="JBHMQV010000009">
    <property type="protein sequence ID" value="MFC0844895.1"/>
    <property type="molecule type" value="Genomic_DNA"/>
</dbReference>
<dbReference type="Proteomes" id="UP001589887">
    <property type="component" value="Unassembled WGS sequence"/>
</dbReference>
<evidence type="ECO:0000313" key="1">
    <source>
        <dbReference type="EMBL" id="MFC0844895.1"/>
    </source>
</evidence>
<keyword evidence="2" id="KW-1185">Reference proteome</keyword>
<reference evidence="1 2" key="1">
    <citation type="submission" date="2024-09" db="EMBL/GenBank/DDBJ databases">
        <authorList>
            <person name="Sun Q."/>
            <person name="Mori K."/>
        </authorList>
    </citation>
    <scope>NUCLEOTIDE SEQUENCE [LARGE SCALE GENOMIC DNA]</scope>
    <source>
        <strain evidence="1 2">JCM 4557</strain>
    </source>
</reference>
<protein>
    <recommendedName>
        <fullName evidence="3">Lipoprotein</fullName>
    </recommendedName>
</protein>
<dbReference type="SUPFAM" id="SSF89392">
    <property type="entry name" value="Prokaryotic lipoproteins and lipoprotein localization factors"/>
    <property type="match status" value="1"/>
</dbReference>
<name>A0ABV6TK66_9ACTN</name>
<sequence>MGKSTAAFDEKVEIAGDGQNFAIGVKGRFDFAGDKGTLAVDFPEGGISHVDEVFAGSKVYVRGAAGLDGEWGVIGRDKAEAHYLLRAPLNDPEHVLRQLGTMHKISKEETGQVNGTAAVRYHGLLGADTLTLRGSAKLREQAGQLRDAIGEIPMYADTWVDGRGRLVRARLRCDLGQGHVAVTVDFTDHGKAVKVSVPEEAIPVNSASGVLTG</sequence>
<organism evidence="1 2">
    <name type="scientific">Streptomyces noboritoensis</name>
    <dbReference type="NCBI Taxonomy" id="67337"/>
    <lineage>
        <taxon>Bacteria</taxon>
        <taxon>Bacillati</taxon>
        <taxon>Actinomycetota</taxon>
        <taxon>Actinomycetes</taxon>
        <taxon>Kitasatosporales</taxon>
        <taxon>Streptomycetaceae</taxon>
        <taxon>Streptomyces</taxon>
    </lineage>
</organism>
<gene>
    <name evidence="1" type="ORF">ACFH04_14410</name>
</gene>
<dbReference type="InterPro" id="IPR029046">
    <property type="entry name" value="LolA/LolB/LppX"/>
</dbReference>
<evidence type="ECO:0000313" key="2">
    <source>
        <dbReference type="Proteomes" id="UP001589887"/>
    </source>
</evidence>
<evidence type="ECO:0008006" key="3">
    <source>
        <dbReference type="Google" id="ProtNLM"/>
    </source>
</evidence>
<dbReference type="Gene3D" id="2.50.20.20">
    <property type="match status" value="1"/>
</dbReference>
<proteinExistence type="predicted"/>